<keyword evidence="8" id="KW-0902">Two-component regulatory system</keyword>
<dbReference type="InterPro" id="IPR003661">
    <property type="entry name" value="HisK_dim/P_dom"/>
</dbReference>
<dbReference type="PANTHER" id="PTHR43065:SF10">
    <property type="entry name" value="PEROXIDE STRESS-ACTIVATED HISTIDINE KINASE MAK3"/>
    <property type="match status" value="1"/>
</dbReference>
<dbReference type="Pfam" id="PF00512">
    <property type="entry name" value="HisKA"/>
    <property type="match status" value="1"/>
</dbReference>
<dbReference type="PROSITE" id="PS50113">
    <property type="entry name" value="PAC"/>
    <property type="match status" value="1"/>
</dbReference>
<evidence type="ECO:0000313" key="13">
    <source>
        <dbReference type="EMBL" id="PZM15301.1"/>
    </source>
</evidence>
<dbReference type="InterPro" id="IPR036097">
    <property type="entry name" value="HisK_dim/P_sf"/>
</dbReference>
<dbReference type="InterPro" id="IPR005467">
    <property type="entry name" value="His_kinase_dom"/>
</dbReference>
<dbReference type="SUPFAM" id="SSF55874">
    <property type="entry name" value="ATPase domain of HSP90 chaperone/DNA topoisomerase II/histidine kinase"/>
    <property type="match status" value="1"/>
</dbReference>
<dbReference type="SMART" id="SM00091">
    <property type="entry name" value="PAS"/>
    <property type="match status" value="1"/>
</dbReference>
<dbReference type="InterPro" id="IPR000014">
    <property type="entry name" value="PAS"/>
</dbReference>
<evidence type="ECO:0000256" key="1">
    <source>
        <dbReference type="ARBA" id="ARBA00000085"/>
    </source>
</evidence>
<evidence type="ECO:0000313" key="14">
    <source>
        <dbReference type="Proteomes" id="UP000248925"/>
    </source>
</evidence>
<protein>
    <recommendedName>
        <fullName evidence="2">histidine kinase</fullName>
        <ecNumber evidence="2">2.7.13.3</ecNumber>
    </recommendedName>
</protein>
<feature type="domain" description="PAS" evidence="11">
    <location>
        <begin position="135"/>
        <end position="184"/>
    </location>
</feature>
<proteinExistence type="predicted"/>
<dbReference type="AlphaFoldDB" id="A0A2W4CSV7"/>
<dbReference type="PANTHER" id="PTHR43065">
    <property type="entry name" value="SENSOR HISTIDINE KINASE"/>
    <property type="match status" value="1"/>
</dbReference>
<comment type="caution">
    <text evidence="13">The sequence shown here is derived from an EMBL/GenBank/DDBJ whole genome shotgun (WGS) entry which is preliminary data.</text>
</comment>
<dbReference type="CDD" id="cd00082">
    <property type="entry name" value="HisKA"/>
    <property type="match status" value="1"/>
</dbReference>
<keyword evidence="14" id="KW-1185">Reference proteome</keyword>
<evidence type="ECO:0000259" key="10">
    <source>
        <dbReference type="PROSITE" id="PS50109"/>
    </source>
</evidence>
<dbReference type="Pfam" id="PF02518">
    <property type="entry name" value="HATPase_c"/>
    <property type="match status" value="1"/>
</dbReference>
<organism evidence="13 14">
    <name type="scientific">Rhizobium tubonense</name>
    <dbReference type="NCBI Taxonomy" id="484088"/>
    <lineage>
        <taxon>Bacteria</taxon>
        <taxon>Pseudomonadati</taxon>
        <taxon>Pseudomonadota</taxon>
        <taxon>Alphaproteobacteria</taxon>
        <taxon>Hyphomicrobiales</taxon>
        <taxon>Rhizobiaceae</taxon>
        <taxon>Rhizobium/Agrobacterium group</taxon>
        <taxon>Rhizobium</taxon>
    </lineage>
</organism>
<dbReference type="SMART" id="SM00388">
    <property type="entry name" value="HisKA"/>
    <property type="match status" value="1"/>
</dbReference>
<evidence type="ECO:0000256" key="5">
    <source>
        <dbReference type="ARBA" id="ARBA00022741"/>
    </source>
</evidence>
<accession>A0A2W4CSV7</accession>
<dbReference type="OrthoDB" id="226486at2"/>
<keyword evidence="9" id="KW-0472">Membrane</keyword>
<dbReference type="GO" id="GO:0005524">
    <property type="term" value="F:ATP binding"/>
    <property type="evidence" value="ECO:0007669"/>
    <property type="project" value="UniProtKB-KW"/>
</dbReference>
<evidence type="ECO:0000259" key="11">
    <source>
        <dbReference type="PROSITE" id="PS50112"/>
    </source>
</evidence>
<evidence type="ECO:0000256" key="4">
    <source>
        <dbReference type="ARBA" id="ARBA00022679"/>
    </source>
</evidence>
<keyword evidence="9" id="KW-1133">Transmembrane helix</keyword>
<feature type="domain" description="Histidine kinase" evidence="10">
    <location>
        <begin position="272"/>
        <end position="488"/>
    </location>
</feature>
<keyword evidence="4" id="KW-0808">Transferase</keyword>
<dbReference type="PROSITE" id="PS50112">
    <property type="entry name" value="PAS"/>
    <property type="match status" value="1"/>
</dbReference>
<evidence type="ECO:0000259" key="12">
    <source>
        <dbReference type="PROSITE" id="PS50113"/>
    </source>
</evidence>
<dbReference type="Gene3D" id="1.10.287.130">
    <property type="match status" value="1"/>
</dbReference>
<dbReference type="EC" id="2.7.13.3" evidence="2"/>
<dbReference type="SMART" id="SM00387">
    <property type="entry name" value="HATPase_c"/>
    <property type="match status" value="1"/>
</dbReference>
<dbReference type="NCBIfam" id="TIGR00229">
    <property type="entry name" value="sensory_box"/>
    <property type="match status" value="1"/>
</dbReference>
<dbReference type="InterPro" id="IPR003594">
    <property type="entry name" value="HATPase_dom"/>
</dbReference>
<keyword evidence="3" id="KW-0597">Phosphoprotein</keyword>
<evidence type="ECO:0000256" key="6">
    <source>
        <dbReference type="ARBA" id="ARBA00022777"/>
    </source>
</evidence>
<dbReference type="SUPFAM" id="SSF47384">
    <property type="entry name" value="Homodimeric domain of signal transducing histidine kinase"/>
    <property type="match status" value="1"/>
</dbReference>
<dbReference type="Gene3D" id="3.30.450.20">
    <property type="entry name" value="PAS domain"/>
    <property type="match status" value="1"/>
</dbReference>
<keyword evidence="7" id="KW-0067">ATP-binding</keyword>
<comment type="catalytic activity">
    <reaction evidence="1">
        <text>ATP + protein L-histidine = ADP + protein N-phospho-L-histidine.</text>
        <dbReference type="EC" id="2.7.13.3"/>
    </reaction>
</comment>
<keyword evidence="5" id="KW-0547">Nucleotide-binding</keyword>
<dbReference type="Proteomes" id="UP000248925">
    <property type="component" value="Unassembled WGS sequence"/>
</dbReference>
<feature type="transmembrane region" description="Helical" evidence="9">
    <location>
        <begin position="29"/>
        <end position="47"/>
    </location>
</feature>
<dbReference type="GO" id="GO:0000155">
    <property type="term" value="F:phosphorelay sensor kinase activity"/>
    <property type="evidence" value="ECO:0007669"/>
    <property type="project" value="InterPro"/>
</dbReference>
<dbReference type="PRINTS" id="PR00344">
    <property type="entry name" value="BCTRLSENSOR"/>
</dbReference>
<sequence>MSPGRCDMQTGQSHAQDHATFATIAKSRVLPVITAVIAAGVFILDSITIRETAVSILYVGVALLAARFLPKRGVVLVALGCMVLAVLSHFIAVQGPLPDVAVSNRLLSLAAIGIAAFLAVQSQSREMVLREQAILLDLSHDTIFVRGMNDVITYWNSGAAELYGWKKEDAVGKITHHLLQTIFPIPLEVIMAELLRTGRWEGELVHTKKDGTQAIVASRWSVQRGEVGDPVAILETNNDITERKRAEEALRETLMQLAHVNRVTTMGQMAASIAHEVNQPIAASLTNAQAALRWLAAQPPDLEEVRQALGRIIDNAGLAGNVIGRIRALIKRVPSHKERFDLHEAILDVIAITRTEALKHGISQQTKLATGQSCVEGDRVQLQQVILNLILNAVEAISSNDEGTRELWISTETDATGGVLVSVRDSGPGLDPKNVDRLFEAFYTTKPSGLGMGLAICRSIIEAHGGRLWGSPTKPRGAVFQFTLLPGRDETVHAERADLRL</sequence>
<feature type="domain" description="PAC" evidence="12">
    <location>
        <begin position="198"/>
        <end position="252"/>
    </location>
</feature>
<keyword evidence="9" id="KW-0812">Transmembrane</keyword>
<dbReference type="CDD" id="cd00130">
    <property type="entry name" value="PAS"/>
    <property type="match status" value="1"/>
</dbReference>
<feature type="transmembrane region" description="Helical" evidence="9">
    <location>
        <begin position="74"/>
        <end position="94"/>
    </location>
</feature>
<dbReference type="PROSITE" id="PS50109">
    <property type="entry name" value="HIS_KIN"/>
    <property type="match status" value="1"/>
</dbReference>
<dbReference type="InterPro" id="IPR036890">
    <property type="entry name" value="HATPase_C_sf"/>
</dbReference>
<feature type="transmembrane region" description="Helical" evidence="9">
    <location>
        <begin position="53"/>
        <end position="69"/>
    </location>
</feature>
<dbReference type="InterPro" id="IPR013656">
    <property type="entry name" value="PAS_4"/>
</dbReference>
<reference evidence="13 14" key="1">
    <citation type="journal article" date="2018" name="Sci. Rep.">
        <title>Rhizobium tumorigenes sp. nov., a novel plant tumorigenic bacterium isolated from cane gall tumors on thornless blackberry.</title>
        <authorList>
            <person name="Kuzmanovi N."/>
            <person name="Smalla K."/>
            <person name="Gronow S."/>
            <person name="PuBawska J."/>
        </authorList>
    </citation>
    <scope>NUCLEOTIDE SEQUENCE [LARGE SCALE GENOMIC DNA]</scope>
    <source>
        <strain evidence="13 14">CCBAU 85046</strain>
    </source>
</reference>
<dbReference type="Gene3D" id="3.30.565.10">
    <property type="entry name" value="Histidine kinase-like ATPase, C-terminal domain"/>
    <property type="match status" value="1"/>
</dbReference>
<evidence type="ECO:0000256" key="2">
    <source>
        <dbReference type="ARBA" id="ARBA00012438"/>
    </source>
</evidence>
<evidence type="ECO:0000256" key="9">
    <source>
        <dbReference type="SAM" id="Phobius"/>
    </source>
</evidence>
<dbReference type="SUPFAM" id="SSF55785">
    <property type="entry name" value="PYP-like sensor domain (PAS domain)"/>
    <property type="match status" value="1"/>
</dbReference>
<keyword evidence="6 13" id="KW-0418">Kinase</keyword>
<evidence type="ECO:0000256" key="3">
    <source>
        <dbReference type="ARBA" id="ARBA00022553"/>
    </source>
</evidence>
<name>A0A2W4CSV7_9HYPH</name>
<dbReference type="InterPro" id="IPR000700">
    <property type="entry name" value="PAS-assoc_C"/>
</dbReference>
<dbReference type="InterPro" id="IPR035965">
    <property type="entry name" value="PAS-like_dom_sf"/>
</dbReference>
<evidence type="ECO:0000256" key="7">
    <source>
        <dbReference type="ARBA" id="ARBA00022840"/>
    </source>
</evidence>
<dbReference type="Pfam" id="PF08448">
    <property type="entry name" value="PAS_4"/>
    <property type="match status" value="1"/>
</dbReference>
<gene>
    <name evidence="13" type="ORF">CPY51_07610</name>
</gene>
<dbReference type="RefSeq" id="WP_111159683.1">
    <property type="nucleotide sequence ID" value="NZ_PCDP01000024.1"/>
</dbReference>
<dbReference type="InterPro" id="IPR004358">
    <property type="entry name" value="Sig_transdc_His_kin-like_C"/>
</dbReference>
<dbReference type="EMBL" id="PCDP01000024">
    <property type="protein sequence ID" value="PZM15301.1"/>
    <property type="molecule type" value="Genomic_DNA"/>
</dbReference>
<evidence type="ECO:0000256" key="8">
    <source>
        <dbReference type="ARBA" id="ARBA00023012"/>
    </source>
</evidence>